<dbReference type="HOGENOM" id="CLU_1192778_0_0_9"/>
<keyword evidence="3" id="KW-1185">Reference proteome</keyword>
<reference evidence="2 3" key="1">
    <citation type="submission" date="2011-01" db="EMBL/GenBank/DDBJ databases">
        <title>Whole genome sequence of Amphibacillus xylinus NBRC 15112.</title>
        <authorList>
            <person name="Nakazawa H."/>
            <person name="Katano Y."/>
            <person name="Nakamura S."/>
            <person name="Sasagawa M."/>
            <person name="Fukada J."/>
            <person name="Arai T."/>
            <person name="Sasakura N."/>
            <person name="Mochizuki D."/>
            <person name="Hosoyama A."/>
            <person name="Harada K."/>
            <person name="Horikawa H."/>
            <person name="Kato Y."/>
            <person name="Harada T."/>
            <person name="Sasaki K."/>
            <person name="Sekiguchi M."/>
            <person name="Hodoyama M."/>
            <person name="Nishiko R."/>
            <person name="Narita H."/>
            <person name="Hanamaki A."/>
            <person name="Hata C."/>
            <person name="Konno Y."/>
            <person name="Niimura Y."/>
            <person name="Yamazaki S."/>
            <person name="Fujita N."/>
        </authorList>
    </citation>
    <scope>NUCLEOTIDE SEQUENCE [LARGE SCALE GENOMIC DNA]</scope>
    <source>
        <strain evidence="3">ATCC 51415 / DSM 6626 / JCM 7361 / LMG 17667 / NBRC 15112 / Ep01</strain>
    </source>
</reference>
<proteinExistence type="predicted"/>
<evidence type="ECO:0000256" key="1">
    <source>
        <dbReference type="SAM" id="Phobius"/>
    </source>
</evidence>
<gene>
    <name evidence="2" type="ordered locus">AXY_06450</name>
</gene>
<dbReference type="Proteomes" id="UP000006294">
    <property type="component" value="Chromosome"/>
</dbReference>
<dbReference type="InterPro" id="IPR041916">
    <property type="entry name" value="Anti_sigma_zinc_sf"/>
</dbReference>
<keyword evidence="1" id="KW-1133">Transmembrane helix</keyword>
<protein>
    <recommendedName>
        <fullName evidence="4">Zinc-finger domain-containing protein</fullName>
    </recommendedName>
</protein>
<keyword evidence="1" id="KW-0472">Membrane</keyword>
<dbReference type="STRING" id="698758.AXY_06450"/>
<organism evidence="2 3">
    <name type="scientific">Amphibacillus xylanus (strain ATCC 51415 / DSM 6626 / JCM 7361 / LMG 17667 / NBRC 15112 / Ep01)</name>
    <dbReference type="NCBI Taxonomy" id="698758"/>
    <lineage>
        <taxon>Bacteria</taxon>
        <taxon>Bacillati</taxon>
        <taxon>Bacillota</taxon>
        <taxon>Bacilli</taxon>
        <taxon>Bacillales</taxon>
        <taxon>Bacillaceae</taxon>
        <taxon>Amphibacillus</taxon>
    </lineage>
</organism>
<name>K0J0V2_AMPXN</name>
<accession>K0J0V2</accession>
<dbReference type="RefSeq" id="WP_015009382.1">
    <property type="nucleotide sequence ID" value="NC_018704.1"/>
</dbReference>
<dbReference type="eggNOG" id="COG5343">
    <property type="taxonomic scope" value="Bacteria"/>
</dbReference>
<evidence type="ECO:0000313" key="3">
    <source>
        <dbReference type="Proteomes" id="UP000006294"/>
    </source>
</evidence>
<dbReference type="OrthoDB" id="2662941at2"/>
<feature type="transmembrane region" description="Helical" evidence="1">
    <location>
        <begin position="87"/>
        <end position="105"/>
    </location>
</feature>
<dbReference type="Gene3D" id="1.10.10.1320">
    <property type="entry name" value="Anti-sigma factor, zinc-finger domain"/>
    <property type="match status" value="1"/>
</dbReference>
<keyword evidence="1" id="KW-0812">Transmembrane</keyword>
<sequence>MVKQHLTDEQLIDYVLDKLSDHEAKFVSRHLYSCERCQTEWLSWQSLLADENVPKPSIHLERQLQQDLDRYQQKQKLKRKIQQSKKLYVAILTAVVCVFSYLLYLDIRDAAPSNEYTKAELTPVETRDYEIMPVKNPTLFSEIETGVWYDPLTNQIYVGINQFNPLLSESLRLRFDGASFSKEEEILYIRDQGGKVFYLRVAEDKPNGLKLYVKPKKRTTELDSFLIDLNAE</sequence>
<evidence type="ECO:0000313" key="2">
    <source>
        <dbReference type="EMBL" id="BAM46777.1"/>
    </source>
</evidence>
<dbReference type="AlphaFoldDB" id="K0J0V2"/>
<dbReference type="EMBL" id="AP012050">
    <property type="protein sequence ID" value="BAM46777.1"/>
    <property type="molecule type" value="Genomic_DNA"/>
</dbReference>
<dbReference type="KEGG" id="axl:AXY_06450"/>
<evidence type="ECO:0008006" key="4">
    <source>
        <dbReference type="Google" id="ProtNLM"/>
    </source>
</evidence>